<dbReference type="Gene3D" id="3.40.1360.10">
    <property type="match status" value="1"/>
</dbReference>
<evidence type="ECO:0000313" key="2">
    <source>
        <dbReference type="EMBL" id="MDB8745893.1"/>
    </source>
</evidence>
<dbReference type="SUPFAM" id="SSF56731">
    <property type="entry name" value="DNA primase core"/>
    <property type="match status" value="1"/>
</dbReference>
<protein>
    <submittedName>
        <fullName evidence="2">DUF3991 and TOPRIM domain-containing protein</fullName>
    </submittedName>
</protein>
<sequence>MNVFVPGTRFSDEQIRDARNMSSCEVISSVTGFSFEKCGSEWKCKEHDSLRVFKDGKGWTWYSQNISGANCIDFLMKSEGYSWQQAITSLTQGKYTQSDYAFRNDEQPQKPKEIKLPERTEGKYSRVYAYLMKKRCIDLEVINYCVKNELLYEDKRGNCVFVGKNDNGQPKYAMLRGTYTPENGQPYKGEASGSNKMYGFRMDGTCETHLFVFEAPIDALSHATLNMQRSKDMGIADWKSSWKRHTRLALGGTSDVALSTYLTTHPKIKEISFCLDRDEAGRTASAKYLEKYSVQGYKVNIYAVPENCGKDYNEYLCKVTEHRKNVSRQMSASYNKQRKTR</sequence>
<dbReference type="InterPro" id="IPR025054">
    <property type="entry name" value="DUF3991"/>
</dbReference>
<organism evidence="2 3">
    <name type="scientific">Ruminococcus bicirculans</name>
    <name type="common">ex Wegman et al. 2014</name>
    <dbReference type="NCBI Taxonomy" id="1160721"/>
    <lineage>
        <taxon>Bacteria</taxon>
        <taxon>Bacillati</taxon>
        <taxon>Bacillota</taxon>
        <taxon>Clostridia</taxon>
        <taxon>Eubacteriales</taxon>
        <taxon>Oscillospiraceae</taxon>
        <taxon>Ruminococcus</taxon>
    </lineage>
</organism>
<dbReference type="Pfam" id="PF13154">
    <property type="entry name" value="DUF3991"/>
    <property type="match status" value="1"/>
</dbReference>
<dbReference type="EMBL" id="JAQMLV010000022">
    <property type="protein sequence ID" value="MDB8745893.1"/>
    <property type="molecule type" value="Genomic_DNA"/>
</dbReference>
<gene>
    <name evidence="2" type="ORF">PNU62_12770</name>
</gene>
<reference evidence="2" key="1">
    <citation type="submission" date="2023-01" db="EMBL/GenBank/DDBJ databases">
        <title>Human gut microbiome strain richness.</title>
        <authorList>
            <person name="Chen-Liaw A."/>
        </authorList>
    </citation>
    <scope>NUCLEOTIDE SEQUENCE</scope>
    <source>
        <strain evidence="2">1001275st1_F4_1001275B_160808</strain>
    </source>
</reference>
<name>A0AAW6E828_9FIRM</name>
<comment type="caution">
    <text evidence="2">The sequence shown here is derived from an EMBL/GenBank/DDBJ whole genome shotgun (WGS) entry which is preliminary data.</text>
</comment>
<evidence type="ECO:0000259" key="1">
    <source>
        <dbReference type="Pfam" id="PF13154"/>
    </source>
</evidence>
<dbReference type="SUPFAM" id="SSF57783">
    <property type="entry name" value="Zinc beta-ribbon"/>
    <property type="match status" value="1"/>
</dbReference>
<proteinExistence type="predicted"/>
<dbReference type="Pfam" id="PF13155">
    <property type="entry name" value="Toprim_2"/>
    <property type="match status" value="1"/>
</dbReference>
<feature type="domain" description="DUF3991" evidence="1">
    <location>
        <begin position="129"/>
        <end position="202"/>
    </location>
</feature>
<dbReference type="RefSeq" id="WP_195389044.1">
    <property type="nucleotide sequence ID" value="NZ_DAWEQM010000018.1"/>
</dbReference>
<dbReference type="Proteomes" id="UP001211015">
    <property type="component" value="Unassembled WGS sequence"/>
</dbReference>
<evidence type="ECO:0000313" key="3">
    <source>
        <dbReference type="Proteomes" id="UP001211015"/>
    </source>
</evidence>
<accession>A0AAW6E828</accession>
<dbReference type="AlphaFoldDB" id="A0AAW6E828"/>